<keyword evidence="2" id="KW-0479">Metal-binding</keyword>
<reference evidence="9" key="1">
    <citation type="journal article" date="2020" name="Stud. Mycol.">
        <title>101 Dothideomycetes genomes: a test case for predicting lifestyles and emergence of pathogens.</title>
        <authorList>
            <person name="Haridas S."/>
            <person name="Albert R."/>
            <person name="Binder M."/>
            <person name="Bloem J."/>
            <person name="Labutti K."/>
            <person name="Salamov A."/>
            <person name="Andreopoulos B."/>
            <person name="Baker S."/>
            <person name="Barry K."/>
            <person name="Bills G."/>
            <person name="Bluhm B."/>
            <person name="Cannon C."/>
            <person name="Castanera R."/>
            <person name="Culley D."/>
            <person name="Daum C."/>
            <person name="Ezra D."/>
            <person name="Gonzalez J."/>
            <person name="Henrissat B."/>
            <person name="Kuo A."/>
            <person name="Liang C."/>
            <person name="Lipzen A."/>
            <person name="Lutzoni F."/>
            <person name="Magnuson J."/>
            <person name="Mondo S."/>
            <person name="Nolan M."/>
            <person name="Ohm R."/>
            <person name="Pangilinan J."/>
            <person name="Park H.-J."/>
            <person name="Ramirez L."/>
            <person name="Alfaro M."/>
            <person name="Sun H."/>
            <person name="Tritt A."/>
            <person name="Yoshinaga Y."/>
            <person name="Zwiers L.-H."/>
            <person name="Turgeon B."/>
            <person name="Goodwin S."/>
            <person name="Spatafora J."/>
            <person name="Crous P."/>
            <person name="Grigoriev I."/>
        </authorList>
    </citation>
    <scope>NUCLEOTIDE SEQUENCE</scope>
    <source>
        <strain evidence="9">CBS 260.36</strain>
    </source>
</reference>
<dbReference type="SUPFAM" id="SSF57701">
    <property type="entry name" value="Zn2/Cys6 DNA-binding domain"/>
    <property type="match status" value="1"/>
</dbReference>
<dbReference type="SMART" id="SM00066">
    <property type="entry name" value="GAL4"/>
    <property type="match status" value="1"/>
</dbReference>
<dbReference type="InterPro" id="IPR036864">
    <property type="entry name" value="Zn2-C6_fun-type_DNA-bd_sf"/>
</dbReference>
<evidence type="ECO:0000256" key="2">
    <source>
        <dbReference type="ARBA" id="ARBA00022723"/>
    </source>
</evidence>
<dbReference type="CDD" id="cd00067">
    <property type="entry name" value="GAL4"/>
    <property type="match status" value="1"/>
</dbReference>
<gene>
    <name evidence="9" type="ORF">K461DRAFT_166727</name>
</gene>
<dbReference type="OrthoDB" id="3037908at2759"/>
<dbReference type="InterPro" id="IPR007219">
    <property type="entry name" value="XnlR_reg_dom"/>
</dbReference>
<dbReference type="Pfam" id="PF00172">
    <property type="entry name" value="Zn_clus"/>
    <property type="match status" value="1"/>
</dbReference>
<dbReference type="PANTHER" id="PTHR47338">
    <property type="entry name" value="ZN(II)2CYS6 TRANSCRIPTION FACTOR (EUROFUNG)-RELATED"/>
    <property type="match status" value="1"/>
</dbReference>
<dbReference type="InterPro" id="IPR001138">
    <property type="entry name" value="Zn2Cys6_DnaBD"/>
</dbReference>
<comment type="subcellular location">
    <subcellularLocation>
        <location evidence="1">Nucleus</location>
    </subcellularLocation>
</comment>
<evidence type="ECO:0000256" key="3">
    <source>
        <dbReference type="ARBA" id="ARBA00023015"/>
    </source>
</evidence>
<sequence length="653" mass="73053">MPNSNTDEERSTNTSRQQPGLACEQCRARKLRCDRTQPQCASCKSLGISCNPSTVRQPRGPKKGHIKAMQSRLSALEKMLSDLTETGTGVSASHARCVASAEASSEHETNIQTMHGSHAVDEEDFQMQGSLEDITPKDVVPPQPYMSSQGNFSSPQLASNVPISPFTSGLVGLDQSEYHKPPSLYFDFTTTPSEPDILPSPALPTVPFLYTDSCSGSSTTGQMPSLPPIPATPLAVLLNDLTRADLNHLYFDRVHMFIPILNRRRYFARASRLEGTITPFTCLQNAIWTLAASTSSQFQHIQSMLYSQTRMMLEILDLDASTEKIPLDYAQIWALLAIYEITQVDFRRGWLSAGRCFRLVQLLKLHMLDTPSVDALQTDLDWVDVEERRRTFWTAYSLDRFMNLMNQLPLMLNEQVISTRLPASESAFQREQPIETKFLSQIITGNGDETLSPFTQSIILVTISGRCLSHQQQGSVERLYGNVNEEFWERHQWLDGILTSKIQSMLALSGHESEPAEPMALFTNMMAHATTLSLYMAMRSVDCGSGKYHDIVRDYEKRAVRSAHEITTLSKRLVELNYYKVHPLTPLPLYLCAEFARAFRRTDSEFQGVFLAVCETLSDLRLVNRLAQTCLSKLGHEAGEVGGDSATRPTCGV</sequence>
<protein>
    <recommendedName>
        <fullName evidence="8">Zn(2)-C6 fungal-type domain-containing protein</fullName>
    </recommendedName>
</protein>
<dbReference type="AlphaFoldDB" id="A0A9P4J294"/>
<keyword evidence="5" id="KW-0804">Transcription</keyword>
<dbReference type="GO" id="GO:0000981">
    <property type="term" value="F:DNA-binding transcription factor activity, RNA polymerase II-specific"/>
    <property type="evidence" value="ECO:0007669"/>
    <property type="project" value="InterPro"/>
</dbReference>
<dbReference type="InterPro" id="IPR050815">
    <property type="entry name" value="TF_fung"/>
</dbReference>
<comment type="caution">
    <text evidence="9">The sequence shown here is derived from an EMBL/GenBank/DDBJ whole genome shotgun (WGS) entry which is preliminary data.</text>
</comment>
<dbReference type="PROSITE" id="PS00463">
    <property type="entry name" value="ZN2_CY6_FUNGAL_1"/>
    <property type="match status" value="1"/>
</dbReference>
<evidence type="ECO:0000256" key="1">
    <source>
        <dbReference type="ARBA" id="ARBA00004123"/>
    </source>
</evidence>
<keyword evidence="10" id="KW-1185">Reference proteome</keyword>
<dbReference type="GO" id="GO:0005634">
    <property type="term" value="C:nucleus"/>
    <property type="evidence" value="ECO:0007669"/>
    <property type="project" value="UniProtKB-SubCell"/>
</dbReference>
<evidence type="ECO:0000259" key="8">
    <source>
        <dbReference type="PROSITE" id="PS50048"/>
    </source>
</evidence>
<proteinExistence type="predicted"/>
<dbReference type="EMBL" id="ML996088">
    <property type="protein sequence ID" value="KAF2151099.1"/>
    <property type="molecule type" value="Genomic_DNA"/>
</dbReference>
<dbReference type="Proteomes" id="UP000799439">
    <property type="component" value="Unassembled WGS sequence"/>
</dbReference>
<dbReference type="GO" id="GO:0006351">
    <property type="term" value="P:DNA-templated transcription"/>
    <property type="evidence" value="ECO:0007669"/>
    <property type="project" value="InterPro"/>
</dbReference>
<dbReference type="PANTHER" id="PTHR47338:SF3">
    <property type="entry name" value="C6 FINGER DOMAIN TRANSCRIPTION FACTOR DBAA-RELATED"/>
    <property type="match status" value="1"/>
</dbReference>
<evidence type="ECO:0000313" key="10">
    <source>
        <dbReference type="Proteomes" id="UP000799439"/>
    </source>
</evidence>
<dbReference type="GO" id="GO:0003677">
    <property type="term" value="F:DNA binding"/>
    <property type="evidence" value="ECO:0007669"/>
    <property type="project" value="UniProtKB-KW"/>
</dbReference>
<feature type="domain" description="Zn(2)-C6 fungal-type" evidence="8">
    <location>
        <begin position="22"/>
        <end position="50"/>
    </location>
</feature>
<dbReference type="PROSITE" id="PS50048">
    <property type="entry name" value="ZN2_CY6_FUNGAL_2"/>
    <property type="match status" value="1"/>
</dbReference>
<keyword evidence="6" id="KW-0539">Nucleus</keyword>
<evidence type="ECO:0000256" key="4">
    <source>
        <dbReference type="ARBA" id="ARBA00023125"/>
    </source>
</evidence>
<keyword evidence="3" id="KW-0805">Transcription regulation</keyword>
<dbReference type="SMART" id="SM00906">
    <property type="entry name" value="Fungal_trans"/>
    <property type="match status" value="1"/>
</dbReference>
<accession>A0A9P4J294</accession>
<dbReference type="CDD" id="cd12148">
    <property type="entry name" value="fungal_TF_MHR"/>
    <property type="match status" value="1"/>
</dbReference>
<evidence type="ECO:0000256" key="6">
    <source>
        <dbReference type="ARBA" id="ARBA00023242"/>
    </source>
</evidence>
<dbReference type="Pfam" id="PF04082">
    <property type="entry name" value="Fungal_trans"/>
    <property type="match status" value="1"/>
</dbReference>
<evidence type="ECO:0000256" key="5">
    <source>
        <dbReference type="ARBA" id="ARBA00023163"/>
    </source>
</evidence>
<dbReference type="GO" id="GO:0008270">
    <property type="term" value="F:zinc ion binding"/>
    <property type="evidence" value="ECO:0007669"/>
    <property type="project" value="InterPro"/>
</dbReference>
<name>A0A9P4J294_9PEZI</name>
<dbReference type="Gene3D" id="4.10.240.10">
    <property type="entry name" value="Zn(2)-C6 fungal-type DNA-binding domain"/>
    <property type="match status" value="1"/>
</dbReference>
<keyword evidence="4" id="KW-0238">DNA-binding</keyword>
<organism evidence="9 10">
    <name type="scientific">Myriangium duriaei CBS 260.36</name>
    <dbReference type="NCBI Taxonomy" id="1168546"/>
    <lineage>
        <taxon>Eukaryota</taxon>
        <taxon>Fungi</taxon>
        <taxon>Dikarya</taxon>
        <taxon>Ascomycota</taxon>
        <taxon>Pezizomycotina</taxon>
        <taxon>Dothideomycetes</taxon>
        <taxon>Dothideomycetidae</taxon>
        <taxon>Myriangiales</taxon>
        <taxon>Myriangiaceae</taxon>
        <taxon>Myriangium</taxon>
    </lineage>
</organism>
<feature type="region of interest" description="Disordered" evidence="7">
    <location>
        <begin position="1"/>
        <end position="21"/>
    </location>
</feature>
<evidence type="ECO:0000256" key="7">
    <source>
        <dbReference type="SAM" id="MobiDB-lite"/>
    </source>
</evidence>
<evidence type="ECO:0000313" key="9">
    <source>
        <dbReference type="EMBL" id="KAF2151099.1"/>
    </source>
</evidence>